<evidence type="ECO:0000256" key="2">
    <source>
        <dbReference type="ARBA" id="ARBA00023315"/>
    </source>
</evidence>
<accession>A0A6M2BWT4</accession>
<reference evidence="4 5" key="1">
    <citation type="journal article" date="2014" name="Int. J. Syst. Evol. Microbiol.">
        <title>Solimonas terrae sp. nov., isolated from soil.</title>
        <authorList>
            <person name="Kim S.J."/>
            <person name="Moon J.Y."/>
            <person name="Weon H.Y."/>
            <person name="Ahn J.H."/>
            <person name="Chen W.M."/>
            <person name="Kwon S.W."/>
        </authorList>
    </citation>
    <scope>NUCLEOTIDE SEQUENCE [LARGE SCALE GENOMIC DNA]</scope>
    <source>
        <strain evidence="4 5">KIS83-12</strain>
    </source>
</reference>
<dbReference type="GO" id="GO:0016747">
    <property type="term" value="F:acyltransferase activity, transferring groups other than amino-acyl groups"/>
    <property type="evidence" value="ECO:0007669"/>
    <property type="project" value="InterPro"/>
</dbReference>
<dbReference type="Gene3D" id="3.40.630.30">
    <property type="match status" value="1"/>
</dbReference>
<keyword evidence="5" id="KW-1185">Reference proteome</keyword>
<dbReference type="Proteomes" id="UP000472676">
    <property type="component" value="Unassembled WGS sequence"/>
</dbReference>
<evidence type="ECO:0000313" key="5">
    <source>
        <dbReference type="Proteomes" id="UP000472676"/>
    </source>
</evidence>
<dbReference type="Pfam" id="PF00583">
    <property type="entry name" value="Acetyltransf_1"/>
    <property type="match status" value="1"/>
</dbReference>
<dbReference type="PROSITE" id="PS51186">
    <property type="entry name" value="GNAT"/>
    <property type="match status" value="1"/>
</dbReference>
<dbReference type="PANTHER" id="PTHR43877">
    <property type="entry name" value="AMINOALKYLPHOSPHONATE N-ACETYLTRANSFERASE-RELATED-RELATED"/>
    <property type="match status" value="1"/>
</dbReference>
<gene>
    <name evidence="4" type="ORF">G7Y85_18375</name>
</gene>
<proteinExistence type="predicted"/>
<protein>
    <submittedName>
        <fullName evidence="4">GNAT family N-acetyltransferase</fullName>
    </submittedName>
</protein>
<organism evidence="4 5">
    <name type="scientific">Solimonas terrae</name>
    <dbReference type="NCBI Taxonomy" id="1396819"/>
    <lineage>
        <taxon>Bacteria</taxon>
        <taxon>Pseudomonadati</taxon>
        <taxon>Pseudomonadota</taxon>
        <taxon>Gammaproteobacteria</taxon>
        <taxon>Nevskiales</taxon>
        <taxon>Nevskiaceae</taxon>
        <taxon>Solimonas</taxon>
    </lineage>
</organism>
<dbReference type="EMBL" id="JAAMOW010000010">
    <property type="protein sequence ID" value="NGY06745.1"/>
    <property type="molecule type" value="Genomic_DNA"/>
</dbReference>
<dbReference type="InterPro" id="IPR016181">
    <property type="entry name" value="Acyl_CoA_acyltransferase"/>
</dbReference>
<name>A0A6M2BWT4_9GAMM</name>
<dbReference type="InterPro" id="IPR050832">
    <property type="entry name" value="Bact_Acetyltransf"/>
</dbReference>
<keyword evidence="2" id="KW-0012">Acyltransferase</keyword>
<evidence type="ECO:0000313" key="4">
    <source>
        <dbReference type="EMBL" id="NGY06745.1"/>
    </source>
</evidence>
<dbReference type="InterPro" id="IPR000182">
    <property type="entry name" value="GNAT_dom"/>
</dbReference>
<feature type="domain" description="N-acetyltransferase" evidence="3">
    <location>
        <begin position="3"/>
        <end position="144"/>
    </location>
</feature>
<sequence length="144" mass="16168">MKYTLRVATPDDAPTISRLSAMFGYRDDADAHRRRLHILLAKADHAVLVAVSDDAVTGWLHVMLRHSLESESFAEIAGLVVDEQLRSTGIGAALVAAAENWARQRGHHEVRVRSNLSRERAHAFYRRQGYAATKHQQVFAKRIS</sequence>
<evidence type="ECO:0000256" key="1">
    <source>
        <dbReference type="ARBA" id="ARBA00022679"/>
    </source>
</evidence>
<dbReference type="RefSeq" id="WP_166260928.1">
    <property type="nucleotide sequence ID" value="NZ_JAAMOW010000010.1"/>
</dbReference>
<dbReference type="AlphaFoldDB" id="A0A6M2BWT4"/>
<dbReference type="SUPFAM" id="SSF55729">
    <property type="entry name" value="Acyl-CoA N-acyltransferases (Nat)"/>
    <property type="match status" value="1"/>
</dbReference>
<dbReference type="CDD" id="cd04301">
    <property type="entry name" value="NAT_SF"/>
    <property type="match status" value="1"/>
</dbReference>
<comment type="caution">
    <text evidence="4">The sequence shown here is derived from an EMBL/GenBank/DDBJ whole genome shotgun (WGS) entry which is preliminary data.</text>
</comment>
<evidence type="ECO:0000259" key="3">
    <source>
        <dbReference type="PROSITE" id="PS51186"/>
    </source>
</evidence>
<keyword evidence="1 4" id="KW-0808">Transferase</keyword>